<accession>A0ABD3N840</accession>
<dbReference type="Proteomes" id="UP001530293">
    <property type="component" value="Unassembled WGS sequence"/>
</dbReference>
<evidence type="ECO:0000313" key="2">
    <source>
        <dbReference type="EMBL" id="KAL3771518.1"/>
    </source>
</evidence>
<feature type="compositionally biased region" description="Low complexity" evidence="1">
    <location>
        <begin position="515"/>
        <end position="529"/>
    </location>
</feature>
<feature type="region of interest" description="Disordered" evidence="1">
    <location>
        <begin position="807"/>
        <end position="844"/>
    </location>
</feature>
<gene>
    <name evidence="2" type="ORF">ACHAWU_003693</name>
</gene>
<keyword evidence="3" id="KW-1185">Reference proteome</keyword>
<evidence type="ECO:0000313" key="3">
    <source>
        <dbReference type="Proteomes" id="UP001530293"/>
    </source>
</evidence>
<feature type="compositionally biased region" description="Basic and acidic residues" evidence="1">
    <location>
        <begin position="341"/>
        <end position="356"/>
    </location>
</feature>
<feature type="compositionally biased region" description="Polar residues" evidence="1">
    <location>
        <begin position="390"/>
        <end position="401"/>
    </location>
</feature>
<feature type="compositionally biased region" description="Low complexity" evidence="1">
    <location>
        <begin position="96"/>
        <end position="107"/>
    </location>
</feature>
<protein>
    <submittedName>
        <fullName evidence="2">Uncharacterized protein</fullName>
    </submittedName>
</protein>
<feature type="region of interest" description="Disordered" evidence="1">
    <location>
        <begin position="252"/>
        <end position="281"/>
    </location>
</feature>
<reference evidence="2 3" key="1">
    <citation type="submission" date="2024-10" db="EMBL/GenBank/DDBJ databases">
        <title>Updated reference genomes for cyclostephanoid diatoms.</title>
        <authorList>
            <person name="Roberts W.R."/>
            <person name="Alverson A.J."/>
        </authorList>
    </citation>
    <scope>NUCLEOTIDE SEQUENCE [LARGE SCALE GENOMIC DNA]</scope>
    <source>
        <strain evidence="2 3">AJA232-27</strain>
    </source>
</reference>
<feature type="compositionally biased region" description="Polar residues" evidence="1">
    <location>
        <begin position="43"/>
        <end position="64"/>
    </location>
</feature>
<dbReference type="AlphaFoldDB" id="A0ABD3N840"/>
<feature type="compositionally biased region" description="Polar residues" evidence="1">
    <location>
        <begin position="828"/>
        <end position="844"/>
    </location>
</feature>
<feature type="compositionally biased region" description="Basic residues" evidence="1">
    <location>
        <begin position="13"/>
        <end position="24"/>
    </location>
</feature>
<feature type="region of interest" description="Disordered" evidence="1">
    <location>
        <begin position="1"/>
        <end position="107"/>
    </location>
</feature>
<feature type="region of interest" description="Disordered" evidence="1">
    <location>
        <begin position="509"/>
        <end position="544"/>
    </location>
</feature>
<feature type="region of interest" description="Disordered" evidence="1">
    <location>
        <begin position="313"/>
        <end position="470"/>
    </location>
</feature>
<feature type="compositionally biased region" description="Polar residues" evidence="1">
    <location>
        <begin position="419"/>
        <end position="452"/>
    </location>
</feature>
<proteinExistence type="predicted"/>
<feature type="compositionally biased region" description="Low complexity" evidence="1">
    <location>
        <begin position="313"/>
        <end position="322"/>
    </location>
</feature>
<feature type="compositionally biased region" description="Basic residues" evidence="1">
    <location>
        <begin position="530"/>
        <end position="539"/>
    </location>
</feature>
<name>A0ABD3N840_9STRA</name>
<evidence type="ECO:0000256" key="1">
    <source>
        <dbReference type="SAM" id="MobiDB-lite"/>
    </source>
</evidence>
<organism evidence="2 3">
    <name type="scientific">Discostella pseudostelligera</name>
    <dbReference type="NCBI Taxonomy" id="259834"/>
    <lineage>
        <taxon>Eukaryota</taxon>
        <taxon>Sar</taxon>
        <taxon>Stramenopiles</taxon>
        <taxon>Ochrophyta</taxon>
        <taxon>Bacillariophyta</taxon>
        <taxon>Coscinodiscophyceae</taxon>
        <taxon>Thalassiosirophycidae</taxon>
        <taxon>Stephanodiscales</taxon>
        <taxon>Stephanodiscaceae</taxon>
        <taxon>Discostella</taxon>
    </lineage>
</organism>
<dbReference type="EMBL" id="JALLBG020000023">
    <property type="protein sequence ID" value="KAL3771518.1"/>
    <property type="molecule type" value="Genomic_DNA"/>
</dbReference>
<sequence>MEPPSEVEAPRAVSHHHQHQHQHQHASLVYSQQQQQRGRDSSRNPASSRDATSGGSGASQSKSNTPRRKGNPQSSSPTIERSPLPSLSPAIKQSNSSSGMPTTTGPLTPLSTLSTILTTHSAHSHTALQLFRQAHALHRHASERTYLAMEKLRAAQAEVEHATTAQEFAKEELDKAALQKNEAHDAMVAMGKRVRTLSKGLKNERVRLVGLTQNHQWNGRLGTILKLITDGEDAGRWKVKLDQEWRGRDADGKIIHRSDETVSDESDEHPEGGGGGEAGANTNMVVAKAENLELIDEGDIDLFLHQQQDLSMSRSRSASSKRGGSHLVEEQTNPRMIYDSPNRRSRDPSISRRHDPTAASTAVVTPERRSPRKNIVPTDYIKSEDGRYQESISYHDQPSQQRRQDGKKQLPTGAPLQPILSSAQKPQPSTKQQLINEQQPRASRNPQRNTGSLPAAKYFSPIRRSPSNDSTRLSLAFSQMLLSPVSFTPVSFHPESSESFERWVRQEDDNRDNMQRQAQQQHHGGQQQHQQHHGQKQVLHRNNSNSGSDQFWCAGSYFDEITSVDKDAFPYNEGKQSGSKYYEWDDHTSDPKLQQLPSNDETYAAPTVDDHGHGLPHIVVLPAPEDEYDNAFAPASSPPYCVGVQNAGFSHVNGVYLLAHDPNNDGQGGDGVVKTAPLYFKDGPPALLSDNRYYDTCILRISCPDSADHVIWFLARVDIDPACLDVKFSDCYYYCRMLRNDDGCGGEHEGGCDRPPSSGWHVPKLPPGVDMLSIAKSGSFSTAETASKSDGGGYLGIASRPAMLNKQRLSQQHEDAKRMMQQQSSSSKFVSPGNSSSMCSKYSI</sequence>
<comment type="caution">
    <text evidence="2">The sequence shown here is derived from an EMBL/GenBank/DDBJ whole genome shotgun (WGS) entry which is preliminary data.</text>
</comment>